<proteinExistence type="predicted"/>
<dbReference type="GO" id="GO:0015627">
    <property type="term" value="C:type II protein secretion system complex"/>
    <property type="evidence" value="ECO:0007669"/>
    <property type="project" value="InterPro"/>
</dbReference>
<dbReference type="InterPro" id="IPR000983">
    <property type="entry name" value="Bac_GSPG_pilin"/>
</dbReference>
<dbReference type="PROSITE" id="PS00409">
    <property type="entry name" value="PROKAR_NTER_METHYL"/>
    <property type="match status" value="1"/>
</dbReference>
<evidence type="ECO:0000313" key="4">
    <source>
        <dbReference type="Proteomes" id="UP000321124"/>
    </source>
</evidence>
<dbReference type="KEGG" id="sdeo:D0436_17005"/>
<dbReference type="PANTHER" id="PTHR30093:SF47">
    <property type="entry name" value="TYPE IV PILUS NON-CORE MINOR PILIN PILE"/>
    <property type="match status" value="1"/>
</dbReference>
<dbReference type="EMBL" id="CP031775">
    <property type="protein sequence ID" value="QDZ93300.1"/>
    <property type="molecule type" value="Genomic_DNA"/>
</dbReference>
<keyword evidence="2" id="KW-0472">Membrane</keyword>
<dbReference type="GO" id="GO:0015628">
    <property type="term" value="P:protein secretion by the type II secretion system"/>
    <property type="evidence" value="ECO:0007669"/>
    <property type="project" value="InterPro"/>
</dbReference>
<dbReference type="InterPro" id="IPR031982">
    <property type="entry name" value="PilE-like"/>
</dbReference>
<dbReference type="InterPro" id="IPR012902">
    <property type="entry name" value="N_methyl_site"/>
</dbReference>
<organism evidence="3 4">
    <name type="scientific">Shewanella decolorationis</name>
    <dbReference type="NCBI Taxonomy" id="256839"/>
    <lineage>
        <taxon>Bacteria</taxon>
        <taxon>Pseudomonadati</taxon>
        <taxon>Pseudomonadota</taxon>
        <taxon>Gammaproteobacteria</taxon>
        <taxon>Alteromonadales</taxon>
        <taxon>Shewanellaceae</taxon>
        <taxon>Shewanella</taxon>
    </lineage>
</organism>
<evidence type="ECO:0000256" key="2">
    <source>
        <dbReference type="SAM" id="Phobius"/>
    </source>
</evidence>
<dbReference type="GO" id="GO:0043683">
    <property type="term" value="P:type IV pilus assembly"/>
    <property type="evidence" value="ECO:0007669"/>
    <property type="project" value="InterPro"/>
</dbReference>
<accession>A0A5B8R388</accession>
<dbReference type="PANTHER" id="PTHR30093">
    <property type="entry name" value="GENERAL SECRETION PATHWAY PROTEIN G"/>
    <property type="match status" value="1"/>
</dbReference>
<reference evidence="3 4" key="1">
    <citation type="journal article" date="2019" name="Ecotoxicol. Environ. Saf.">
        <title>Microbial characterization of heavy metal resistant bacterial strains isolated from an electroplating wastewater treatment plant.</title>
        <authorList>
            <person name="Cai X."/>
            <person name="Zheng X."/>
            <person name="Zhang D."/>
            <person name="Iqbal W."/>
            <person name="Liu C."/>
            <person name="Yang B."/>
            <person name="Zhao X."/>
            <person name="Lu X."/>
            <person name="Mao Y."/>
        </authorList>
    </citation>
    <scope>NUCLEOTIDE SEQUENCE [LARGE SCALE GENOMIC DNA]</scope>
    <source>
        <strain evidence="3 4">Ni1-3</strain>
    </source>
</reference>
<dbReference type="SUPFAM" id="SSF54523">
    <property type="entry name" value="Pili subunits"/>
    <property type="match status" value="1"/>
</dbReference>
<keyword evidence="2" id="KW-1133">Transmembrane helix</keyword>
<protein>
    <submittedName>
        <fullName evidence="3">Type IV pilin protein</fullName>
    </submittedName>
</protein>
<dbReference type="Pfam" id="PF16732">
    <property type="entry name" value="ComP_DUS"/>
    <property type="match status" value="1"/>
</dbReference>
<dbReference type="RefSeq" id="WP_039978400.1">
    <property type="nucleotide sequence ID" value="NZ_BSOL01000011.1"/>
</dbReference>
<dbReference type="AlphaFoldDB" id="A0A5B8R388"/>
<keyword evidence="1" id="KW-0488">Methylation</keyword>
<name>A0A5B8R388_9GAMM</name>
<sequence length="130" mass="14157">MNIKYKGFTLIEVMIVVVIIGILAAIAYPSYTRYVAQSTRAEGLSALMRLANLQEQYYLDNRKYTTDLSELIGADPYITEHGNYSVTSSGTSSFTLKAVAQGIQASRDSSCTPLTITDTGAKGPSAECWK</sequence>
<evidence type="ECO:0000256" key="1">
    <source>
        <dbReference type="ARBA" id="ARBA00022481"/>
    </source>
</evidence>
<feature type="transmembrane region" description="Helical" evidence="2">
    <location>
        <begin position="7"/>
        <end position="28"/>
    </location>
</feature>
<keyword evidence="2" id="KW-0812">Transmembrane</keyword>
<evidence type="ECO:0000313" key="3">
    <source>
        <dbReference type="EMBL" id="QDZ93300.1"/>
    </source>
</evidence>
<dbReference type="NCBIfam" id="TIGR02532">
    <property type="entry name" value="IV_pilin_GFxxxE"/>
    <property type="match status" value="1"/>
</dbReference>
<dbReference type="Pfam" id="PF07963">
    <property type="entry name" value="N_methyl"/>
    <property type="match status" value="1"/>
</dbReference>
<dbReference type="FunFam" id="3.30.700.10:FF:000002">
    <property type="entry name" value="Type 4 fimbrial biogenesis protein PilE"/>
    <property type="match status" value="1"/>
</dbReference>
<gene>
    <name evidence="3" type="ORF">D0436_17005</name>
</gene>
<dbReference type="InterPro" id="IPR045584">
    <property type="entry name" value="Pilin-like"/>
</dbReference>
<dbReference type="PRINTS" id="PR00813">
    <property type="entry name" value="BCTERIALGSPG"/>
</dbReference>
<dbReference type="Gene3D" id="3.30.700.10">
    <property type="entry name" value="Glycoprotein, Type 4 Pilin"/>
    <property type="match status" value="1"/>
</dbReference>
<dbReference type="Proteomes" id="UP000321124">
    <property type="component" value="Chromosome"/>
</dbReference>